<reference evidence="2 3" key="1">
    <citation type="journal article" date="2020" name="Nat. Commun.">
        <title>Genome of Tripterygium wilfordii and identification of cytochrome P450 involved in triptolide biosynthesis.</title>
        <authorList>
            <person name="Tu L."/>
            <person name="Su P."/>
            <person name="Zhang Z."/>
            <person name="Gao L."/>
            <person name="Wang J."/>
            <person name="Hu T."/>
            <person name="Zhou J."/>
            <person name="Zhang Y."/>
            <person name="Zhao Y."/>
            <person name="Liu Y."/>
            <person name="Song Y."/>
            <person name="Tong Y."/>
            <person name="Lu Y."/>
            <person name="Yang J."/>
            <person name="Xu C."/>
            <person name="Jia M."/>
            <person name="Peters R.J."/>
            <person name="Huang L."/>
            <person name="Gao W."/>
        </authorList>
    </citation>
    <scope>NUCLEOTIDE SEQUENCE [LARGE SCALE GENOMIC DNA]</scope>
    <source>
        <strain evidence="3">cv. XIE 37</strain>
        <tissue evidence="2">Leaf</tissue>
    </source>
</reference>
<name>A0A7J7D319_TRIWF</name>
<dbReference type="PANTHER" id="PTHR31170">
    <property type="entry name" value="BNAC04G53230D PROTEIN"/>
    <property type="match status" value="1"/>
</dbReference>
<feature type="transmembrane region" description="Helical" evidence="1">
    <location>
        <begin position="250"/>
        <end position="274"/>
    </location>
</feature>
<organism evidence="2 3">
    <name type="scientific">Tripterygium wilfordii</name>
    <name type="common">Thunder God vine</name>
    <dbReference type="NCBI Taxonomy" id="458696"/>
    <lineage>
        <taxon>Eukaryota</taxon>
        <taxon>Viridiplantae</taxon>
        <taxon>Streptophyta</taxon>
        <taxon>Embryophyta</taxon>
        <taxon>Tracheophyta</taxon>
        <taxon>Spermatophyta</taxon>
        <taxon>Magnoliopsida</taxon>
        <taxon>eudicotyledons</taxon>
        <taxon>Gunneridae</taxon>
        <taxon>Pentapetalae</taxon>
        <taxon>rosids</taxon>
        <taxon>fabids</taxon>
        <taxon>Celastrales</taxon>
        <taxon>Celastraceae</taxon>
        <taxon>Tripterygium</taxon>
    </lineage>
</organism>
<evidence type="ECO:0000313" key="3">
    <source>
        <dbReference type="Proteomes" id="UP000593562"/>
    </source>
</evidence>
<dbReference type="InterPro" id="IPR004158">
    <property type="entry name" value="DUF247_pln"/>
</dbReference>
<evidence type="ECO:0000313" key="2">
    <source>
        <dbReference type="EMBL" id="KAF5740466.1"/>
    </source>
</evidence>
<comment type="caution">
    <text evidence="2">The sequence shown here is derived from an EMBL/GenBank/DDBJ whole genome shotgun (WGS) entry which is preliminary data.</text>
</comment>
<dbReference type="PANTHER" id="PTHR31170:SF17">
    <property type="match status" value="1"/>
</dbReference>
<keyword evidence="3" id="KW-1185">Reference proteome</keyword>
<proteinExistence type="predicted"/>
<keyword evidence="1" id="KW-0472">Membrane</keyword>
<dbReference type="OrthoDB" id="591587at2759"/>
<keyword evidence="1" id="KW-1133">Transmembrane helix</keyword>
<accession>A0A7J7D319</accession>
<gene>
    <name evidence="2" type="ORF">HS088_TW11G00535</name>
</gene>
<sequence>MEPHSNSLEHLVIEFFTQIFSLTQPPTIESYKGKNHILDLLREWLVSSLPTTELCKKTEGIVDRQGNNHILDLLRKWLVSWLPRTELCKKTEGIVERQGWKPMPSVKSLEEAGIKFEKGKSECILDIKFKNGILEVPSILIQEITEDVFRNLISFEQCYSKCPAIVTSYAVLLDSLINTETDMNLLCEKGIIDNWLNPEDATQFFNKLYHDTYVKKYYYLELCKEVNDYCRYPWPRWRAAYLRNYFGTPWAIASQVVAAIVLILTILQTVFSVLK</sequence>
<dbReference type="Proteomes" id="UP000593562">
    <property type="component" value="Unassembled WGS sequence"/>
</dbReference>
<dbReference type="AlphaFoldDB" id="A0A7J7D319"/>
<keyword evidence="1" id="KW-0812">Transmembrane</keyword>
<evidence type="ECO:0000256" key="1">
    <source>
        <dbReference type="SAM" id="Phobius"/>
    </source>
</evidence>
<dbReference type="EMBL" id="JAAARO010000011">
    <property type="protein sequence ID" value="KAF5740466.1"/>
    <property type="molecule type" value="Genomic_DNA"/>
</dbReference>
<dbReference type="InParanoid" id="A0A7J7D319"/>
<dbReference type="Pfam" id="PF03140">
    <property type="entry name" value="DUF247"/>
    <property type="match status" value="1"/>
</dbReference>
<protein>
    <submittedName>
        <fullName evidence="2">Uncharacterized protein</fullName>
    </submittedName>
</protein>